<dbReference type="AlphaFoldDB" id="A0A9Q4C4K7"/>
<keyword evidence="4" id="KW-1185">Reference proteome</keyword>
<dbReference type="PANTHER" id="PTHR35902:SF3">
    <property type="entry name" value="NPCBM-ASSOCIATED, NEW3 DOMAIN OF ALPHA-GALACTOSIDASE"/>
    <property type="match status" value="1"/>
</dbReference>
<accession>A0A9Q4C4K7</accession>
<proteinExistence type="predicted"/>
<keyword evidence="2" id="KW-0812">Transmembrane</keyword>
<dbReference type="Gene3D" id="2.60.40.10">
    <property type="entry name" value="Immunoglobulins"/>
    <property type="match status" value="2"/>
</dbReference>
<evidence type="ECO:0000256" key="2">
    <source>
        <dbReference type="SAM" id="Phobius"/>
    </source>
</evidence>
<evidence type="ECO:0000256" key="1">
    <source>
        <dbReference type="SAM" id="MobiDB-lite"/>
    </source>
</evidence>
<dbReference type="Proteomes" id="UP001149411">
    <property type="component" value="Unassembled WGS sequence"/>
</dbReference>
<dbReference type="InterPro" id="IPR013783">
    <property type="entry name" value="Ig-like_fold"/>
</dbReference>
<feature type="region of interest" description="Disordered" evidence="1">
    <location>
        <begin position="222"/>
        <end position="246"/>
    </location>
</feature>
<reference evidence="3" key="1">
    <citation type="submission" date="2022-09" db="EMBL/GenBank/DDBJ databases">
        <title>Haloadaptaus new haloarchaeum isolated from saline soil.</title>
        <authorList>
            <person name="Duran-Viseras A."/>
            <person name="Sanchez-Porro C."/>
            <person name="Ventosa A."/>
        </authorList>
    </citation>
    <scope>NUCLEOTIDE SEQUENCE</scope>
    <source>
        <strain evidence="3">F3-133</strain>
    </source>
</reference>
<feature type="transmembrane region" description="Helical" evidence="2">
    <location>
        <begin position="522"/>
        <end position="541"/>
    </location>
</feature>
<dbReference type="EMBL" id="RKLV01000005">
    <property type="protein sequence ID" value="MCX2818905.1"/>
    <property type="molecule type" value="Genomic_DNA"/>
</dbReference>
<name>A0A9Q4C4K7_9EURY</name>
<evidence type="ECO:0000313" key="4">
    <source>
        <dbReference type="Proteomes" id="UP001149411"/>
    </source>
</evidence>
<dbReference type="PANTHER" id="PTHR35902">
    <property type="entry name" value="S-LAYER DOMAIN-LIKE PROTEIN-RELATED"/>
    <property type="match status" value="1"/>
</dbReference>
<protein>
    <recommendedName>
        <fullName evidence="5">Sialidase</fullName>
    </recommendedName>
</protein>
<evidence type="ECO:0000313" key="3">
    <source>
        <dbReference type="EMBL" id="MCX2818905.1"/>
    </source>
</evidence>
<evidence type="ECO:0008006" key="5">
    <source>
        <dbReference type="Google" id="ProtNLM"/>
    </source>
</evidence>
<comment type="caution">
    <text evidence="3">The sequence shown here is derived from an EMBL/GenBank/DDBJ whole genome shotgun (WGS) entry which is preliminary data.</text>
</comment>
<organism evidence="3 4">
    <name type="scientific">Halorutilus salinus</name>
    <dbReference type="NCBI Taxonomy" id="2487751"/>
    <lineage>
        <taxon>Archaea</taxon>
        <taxon>Methanobacteriati</taxon>
        <taxon>Methanobacteriota</taxon>
        <taxon>Stenosarchaea group</taxon>
        <taxon>Halobacteria</taxon>
        <taxon>Halorutilales</taxon>
        <taxon>Halorutilaceae</taxon>
        <taxon>Halorutilus</taxon>
    </lineage>
</organism>
<keyword evidence="2" id="KW-0472">Membrane</keyword>
<keyword evidence="2" id="KW-1133">Transmembrane helix</keyword>
<gene>
    <name evidence="3" type="ORF">EGH25_06025</name>
</gene>
<sequence>MYRKAVVGLIVVAALAATPAVAAEEQVVGSPEIDVSVADNRFGPSERATLDIVLSNSGNIRSGGPAEYEERVKTARNVRVSVNEGRTPIDLKTGTITLGSVRDGVPRSASFVIETDRSVEPGTYEIPVEIEYDSTRVVEYLKTATPPGYTGASYSDFERSVTETVEIVVEREPRFEVVSAGASSLYAGDTGIYELTLRNVGDETANDATVRLTSGSRNIAFGPLTNPRPSTSVSASEVEPGETTTVSAKVNADTETTPGEYPVTARVGFFNRNGVRDVSDNLSTDVPVGDERSFRIENLEAESLRVGENDVVVTGNVVNEGAAVAYNAVVTVSAQGAITPTGPESAVGDLTPNGSERVGFRLAVSEDAEPGNRSLAFGVEYENENGDLRRTDTPVRKRVTVGEQVDDFEVVDVETSVTAGGSDELRVDVRNTGDAAVSDVNAKVFLNDPLSSSDNSAFLAEMDAGETKTAVYTVSATGDAVAKEYAASLEVRYEDTTGDTELSDGLSFGLPVSESSGGIPTIYVVAFVLVIVVAGGVFVYTRR</sequence>
<dbReference type="RefSeq" id="WP_266086747.1">
    <property type="nucleotide sequence ID" value="NZ_RKLV01000005.1"/>
</dbReference>